<keyword evidence="1" id="KW-0812">Transmembrane</keyword>
<dbReference type="Proteomes" id="UP001443914">
    <property type="component" value="Unassembled WGS sequence"/>
</dbReference>
<evidence type="ECO:0008006" key="4">
    <source>
        <dbReference type="Google" id="ProtNLM"/>
    </source>
</evidence>
<dbReference type="EMBL" id="JBDFQZ010000007">
    <property type="protein sequence ID" value="KAK9704923.1"/>
    <property type="molecule type" value="Genomic_DNA"/>
</dbReference>
<gene>
    <name evidence="2" type="ORF">RND81_07G020600</name>
</gene>
<keyword evidence="1" id="KW-1133">Transmembrane helix</keyword>
<evidence type="ECO:0000313" key="2">
    <source>
        <dbReference type="EMBL" id="KAK9704923.1"/>
    </source>
</evidence>
<name>A0AAW1JPN0_SAPOF</name>
<comment type="caution">
    <text evidence="2">The sequence shown here is derived from an EMBL/GenBank/DDBJ whole genome shotgun (WGS) entry which is preliminary data.</text>
</comment>
<feature type="transmembrane region" description="Helical" evidence="1">
    <location>
        <begin position="61"/>
        <end position="82"/>
    </location>
</feature>
<evidence type="ECO:0000313" key="3">
    <source>
        <dbReference type="Proteomes" id="UP001443914"/>
    </source>
</evidence>
<sequence length="134" mass="14708">MLIVEEACVVSSCCVSKCVYTCVIVGVRADCVSAWCSSGHRFDVLGLTVYPSEIVLYSLSWLHVLLLFAFRLGELLLLTVFWRCISTRLCRLCLVMLVIRGIDVDAEIIEAIVVVDVDKVIAGVVGWCRGSCGC</sequence>
<keyword evidence="3" id="KW-1185">Reference proteome</keyword>
<organism evidence="2 3">
    <name type="scientific">Saponaria officinalis</name>
    <name type="common">Common soapwort</name>
    <name type="synonym">Lychnis saponaria</name>
    <dbReference type="NCBI Taxonomy" id="3572"/>
    <lineage>
        <taxon>Eukaryota</taxon>
        <taxon>Viridiplantae</taxon>
        <taxon>Streptophyta</taxon>
        <taxon>Embryophyta</taxon>
        <taxon>Tracheophyta</taxon>
        <taxon>Spermatophyta</taxon>
        <taxon>Magnoliopsida</taxon>
        <taxon>eudicotyledons</taxon>
        <taxon>Gunneridae</taxon>
        <taxon>Pentapetalae</taxon>
        <taxon>Caryophyllales</taxon>
        <taxon>Caryophyllaceae</taxon>
        <taxon>Caryophylleae</taxon>
        <taxon>Saponaria</taxon>
    </lineage>
</organism>
<protein>
    <recommendedName>
        <fullName evidence="4">Transmembrane protein</fullName>
    </recommendedName>
</protein>
<keyword evidence="1" id="KW-0472">Membrane</keyword>
<dbReference type="AlphaFoldDB" id="A0AAW1JPN0"/>
<evidence type="ECO:0000256" key="1">
    <source>
        <dbReference type="SAM" id="Phobius"/>
    </source>
</evidence>
<proteinExistence type="predicted"/>
<reference evidence="2" key="1">
    <citation type="submission" date="2024-03" db="EMBL/GenBank/DDBJ databases">
        <title>WGS assembly of Saponaria officinalis var. Norfolk2.</title>
        <authorList>
            <person name="Jenkins J."/>
            <person name="Shu S."/>
            <person name="Grimwood J."/>
            <person name="Barry K."/>
            <person name="Goodstein D."/>
            <person name="Schmutz J."/>
            <person name="Leebens-Mack J."/>
            <person name="Osbourn A."/>
        </authorList>
    </citation>
    <scope>NUCLEOTIDE SEQUENCE [LARGE SCALE GENOMIC DNA]</scope>
    <source>
        <strain evidence="2">JIC</strain>
    </source>
</reference>
<accession>A0AAW1JPN0</accession>